<dbReference type="EMBL" id="CM001219">
    <property type="protein sequence ID" value="KEH33133.1"/>
    <property type="molecule type" value="Genomic_DNA"/>
</dbReference>
<keyword evidence="1" id="KW-0472">Membrane</keyword>
<name>A0A072UVL9_MEDTR</name>
<dbReference type="AlphaFoldDB" id="A0A072UVL9"/>
<gene>
    <name evidence="2" type="ordered locus">MTR_3g024210</name>
</gene>
<accession>A0A072UVL9</accession>
<dbReference type="EnsemblPlants" id="KEH33133">
    <property type="protein sequence ID" value="KEH33133"/>
    <property type="gene ID" value="MTR_3g024210"/>
</dbReference>
<reference evidence="2 4" key="2">
    <citation type="journal article" date="2014" name="BMC Genomics">
        <title>An improved genome release (version Mt4.0) for the model legume Medicago truncatula.</title>
        <authorList>
            <person name="Tang H."/>
            <person name="Krishnakumar V."/>
            <person name="Bidwell S."/>
            <person name="Rosen B."/>
            <person name="Chan A."/>
            <person name="Zhou S."/>
            <person name="Gentzbittel L."/>
            <person name="Childs K.L."/>
            <person name="Yandell M."/>
            <person name="Gundlach H."/>
            <person name="Mayer K.F."/>
            <person name="Schwartz D.C."/>
            <person name="Town C.D."/>
        </authorList>
    </citation>
    <scope>GENOME REANNOTATION</scope>
    <source>
        <strain evidence="2">A17</strain>
        <strain evidence="3 4">cv. Jemalong A17</strain>
    </source>
</reference>
<reference evidence="2 4" key="1">
    <citation type="journal article" date="2011" name="Nature">
        <title>The Medicago genome provides insight into the evolution of rhizobial symbioses.</title>
        <authorList>
            <person name="Young N.D."/>
            <person name="Debelle F."/>
            <person name="Oldroyd G.E."/>
            <person name="Geurts R."/>
            <person name="Cannon S.B."/>
            <person name="Udvardi M.K."/>
            <person name="Benedito V.A."/>
            <person name="Mayer K.F."/>
            <person name="Gouzy J."/>
            <person name="Schoof H."/>
            <person name="Van de Peer Y."/>
            <person name="Proost S."/>
            <person name="Cook D.R."/>
            <person name="Meyers B.C."/>
            <person name="Spannagl M."/>
            <person name="Cheung F."/>
            <person name="De Mita S."/>
            <person name="Krishnakumar V."/>
            <person name="Gundlach H."/>
            <person name="Zhou S."/>
            <person name="Mudge J."/>
            <person name="Bharti A.K."/>
            <person name="Murray J.D."/>
            <person name="Naoumkina M.A."/>
            <person name="Rosen B."/>
            <person name="Silverstein K.A."/>
            <person name="Tang H."/>
            <person name="Rombauts S."/>
            <person name="Zhao P.X."/>
            <person name="Zhou P."/>
            <person name="Barbe V."/>
            <person name="Bardou P."/>
            <person name="Bechner M."/>
            <person name="Bellec A."/>
            <person name="Berger A."/>
            <person name="Berges H."/>
            <person name="Bidwell S."/>
            <person name="Bisseling T."/>
            <person name="Choisne N."/>
            <person name="Couloux A."/>
            <person name="Denny R."/>
            <person name="Deshpande S."/>
            <person name="Dai X."/>
            <person name="Doyle J.J."/>
            <person name="Dudez A.M."/>
            <person name="Farmer A.D."/>
            <person name="Fouteau S."/>
            <person name="Franken C."/>
            <person name="Gibelin C."/>
            <person name="Gish J."/>
            <person name="Goldstein S."/>
            <person name="Gonzalez A.J."/>
            <person name="Green P.J."/>
            <person name="Hallab A."/>
            <person name="Hartog M."/>
            <person name="Hua A."/>
            <person name="Humphray S.J."/>
            <person name="Jeong D.H."/>
            <person name="Jing Y."/>
            <person name="Jocker A."/>
            <person name="Kenton S.M."/>
            <person name="Kim D.J."/>
            <person name="Klee K."/>
            <person name="Lai H."/>
            <person name="Lang C."/>
            <person name="Lin S."/>
            <person name="Macmil S.L."/>
            <person name="Magdelenat G."/>
            <person name="Matthews L."/>
            <person name="McCorrison J."/>
            <person name="Monaghan E.L."/>
            <person name="Mun J.H."/>
            <person name="Najar F.Z."/>
            <person name="Nicholson C."/>
            <person name="Noirot C."/>
            <person name="O'Bleness M."/>
            <person name="Paule C.R."/>
            <person name="Poulain J."/>
            <person name="Prion F."/>
            <person name="Qin B."/>
            <person name="Qu C."/>
            <person name="Retzel E.F."/>
            <person name="Riddle C."/>
            <person name="Sallet E."/>
            <person name="Samain S."/>
            <person name="Samson N."/>
            <person name="Sanders I."/>
            <person name="Saurat O."/>
            <person name="Scarpelli C."/>
            <person name="Schiex T."/>
            <person name="Segurens B."/>
            <person name="Severin A.J."/>
            <person name="Sherrier D.J."/>
            <person name="Shi R."/>
            <person name="Sims S."/>
            <person name="Singer S.R."/>
            <person name="Sinharoy S."/>
            <person name="Sterck L."/>
            <person name="Viollet A."/>
            <person name="Wang B.B."/>
            <person name="Wang K."/>
            <person name="Wang M."/>
            <person name="Wang X."/>
            <person name="Warfsmann J."/>
            <person name="Weissenbach J."/>
            <person name="White D.D."/>
            <person name="White J.D."/>
            <person name="Wiley G.B."/>
            <person name="Wincker P."/>
            <person name="Xing Y."/>
            <person name="Yang L."/>
            <person name="Yao Z."/>
            <person name="Ying F."/>
            <person name="Zhai J."/>
            <person name="Zhou L."/>
            <person name="Zuber A."/>
            <person name="Denarie J."/>
            <person name="Dixon R.A."/>
            <person name="May G.D."/>
            <person name="Schwartz D.C."/>
            <person name="Rogers J."/>
            <person name="Quetier F."/>
            <person name="Town C.D."/>
            <person name="Roe B.A."/>
        </authorList>
    </citation>
    <scope>NUCLEOTIDE SEQUENCE [LARGE SCALE GENOMIC DNA]</scope>
    <source>
        <strain evidence="2">A17</strain>
        <strain evidence="3 4">cv. Jemalong A17</strain>
    </source>
</reference>
<organism evidence="2 4">
    <name type="scientific">Medicago truncatula</name>
    <name type="common">Barrel medic</name>
    <name type="synonym">Medicago tribuloides</name>
    <dbReference type="NCBI Taxonomy" id="3880"/>
    <lineage>
        <taxon>Eukaryota</taxon>
        <taxon>Viridiplantae</taxon>
        <taxon>Streptophyta</taxon>
        <taxon>Embryophyta</taxon>
        <taxon>Tracheophyta</taxon>
        <taxon>Spermatophyta</taxon>
        <taxon>Magnoliopsida</taxon>
        <taxon>eudicotyledons</taxon>
        <taxon>Gunneridae</taxon>
        <taxon>Pentapetalae</taxon>
        <taxon>rosids</taxon>
        <taxon>fabids</taxon>
        <taxon>Fabales</taxon>
        <taxon>Fabaceae</taxon>
        <taxon>Papilionoideae</taxon>
        <taxon>50 kb inversion clade</taxon>
        <taxon>NPAAA clade</taxon>
        <taxon>Hologalegina</taxon>
        <taxon>IRL clade</taxon>
        <taxon>Trifolieae</taxon>
        <taxon>Medicago</taxon>
    </lineage>
</organism>
<protein>
    <submittedName>
        <fullName evidence="2">Transmembrane protein, putative</fullName>
    </submittedName>
</protein>
<reference evidence="3" key="3">
    <citation type="submission" date="2015-04" db="UniProtKB">
        <authorList>
            <consortium name="EnsemblPlants"/>
        </authorList>
    </citation>
    <scope>IDENTIFICATION</scope>
    <source>
        <strain evidence="3">cv. Jemalong A17</strain>
    </source>
</reference>
<feature type="transmembrane region" description="Helical" evidence="1">
    <location>
        <begin position="22"/>
        <end position="41"/>
    </location>
</feature>
<keyword evidence="4" id="KW-1185">Reference proteome</keyword>
<evidence type="ECO:0000256" key="1">
    <source>
        <dbReference type="SAM" id="Phobius"/>
    </source>
</evidence>
<dbReference type="HOGENOM" id="CLU_2430378_0_0_1"/>
<sequence length="91" mass="10371">MDLEDAASFHKNQIFFQIGSPYLKILHELGFVILMLGKLGIKFRSWGYERFTLGGRDTLRKVVVMEEINDVGGGGREGIRRKGYNSRFAFA</sequence>
<keyword evidence="1" id="KW-1133">Transmembrane helix</keyword>
<dbReference type="Proteomes" id="UP000002051">
    <property type="component" value="Chromosome 3"/>
</dbReference>
<proteinExistence type="predicted"/>
<keyword evidence="1 2" id="KW-0812">Transmembrane</keyword>
<evidence type="ECO:0000313" key="3">
    <source>
        <dbReference type="EnsemblPlants" id="KEH33133"/>
    </source>
</evidence>
<evidence type="ECO:0000313" key="4">
    <source>
        <dbReference type="Proteomes" id="UP000002051"/>
    </source>
</evidence>
<evidence type="ECO:0000313" key="2">
    <source>
        <dbReference type="EMBL" id="KEH33133.1"/>
    </source>
</evidence>